<comment type="caution">
    <text evidence="2">The sequence shown here is derived from an EMBL/GenBank/DDBJ whole genome shotgun (WGS) entry which is preliminary data.</text>
</comment>
<dbReference type="InterPro" id="IPR041657">
    <property type="entry name" value="HTH_17"/>
</dbReference>
<proteinExistence type="predicted"/>
<dbReference type="Pfam" id="PF12728">
    <property type="entry name" value="HTH_17"/>
    <property type="match status" value="1"/>
</dbReference>
<dbReference type="Proteomes" id="UP001501509">
    <property type="component" value="Unassembled WGS sequence"/>
</dbReference>
<keyword evidence="3" id="KW-1185">Reference proteome</keyword>
<dbReference type="NCBIfam" id="TIGR01764">
    <property type="entry name" value="excise"/>
    <property type="match status" value="1"/>
</dbReference>
<evidence type="ECO:0000313" key="3">
    <source>
        <dbReference type="Proteomes" id="UP001501509"/>
    </source>
</evidence>
<sequence length="71" mass="7752">MTVTISGAADAAPLVRLYRVSEAMELLSLSRSVIYELIRSGRLRSVCEGRSRRIPGSAIAEYIALLEREAG</sequence>
<dbReference type="EMBL" id="BAAATD010000001">
    <property type="protein sequence ID" value="GAA2576811.1"/>
    <property type="molecule type" value="Genomic_DNA"/>
</dbReference>
<feature type="domain" description="Helix-turn-helix" evidence="1">
    <location>
        <begin position="17"/>
        <end position="64"/>
    </location>
</feature>
<reference evidence="2 3" key="1">
    <citation type="journal article" date="2019" name="Int. J. Syst. Evol. Microbiol.">
        <title>The Global Catalogue of Microorganisms (GCM) 10K type strain sequencing project: providing services to taxonomists for standard genome sequencing and annotation.</title>
        <authorList>
            <consortium name="The Broad Institute Genomics Platform"/>
            <consortium name="The Broad Institute Genome Sequencing Center for Infectious Disease"/>
            <person name="Wu L."/>
            <person name="Ma J."/>
        </authorList>
    </citation>
    <scope>NUCLEOTIDE SEQUENCE [LARGE SCALE GENOMIC DNA]</scope>
    <source>
        <strain evidence="2 3">JCM 6833</strain>
    </source>
</reference>
<organism evidence="2 3">
    <name type="scientific">Actinomadura fulvescens</name>
    <dbReference type="NCBI Taxonomy" id="46160"/>
    <lineage>
        <taxon>Bacteria</taxon>
        <taxon>Bacillati</taxon>
        <taxon>Actinomycetota</taxon>
        <taxon>Actinomycetes</taxon>
        <taxon>Streptosporangiales</taxon>
        <taxon>Thermomonosporaceae</taxon>
        <taxon>Actinomadura</taxon>
    </lineage>
</organism>
<dbReference type="RefSeq" id="WP_344537519.1">
    <property type="nucleotide sequence ID" value="NZ_BAAATD010000001.1"/>
</dbReference>
<dbReference type="InterPro" id="IPR010093">
    <property type="entry name" value="SinI_DNA-bd"/>
</dbReference>
<evidence type="ECO:0000313" key="2">
    <source>
        <dbReference type="EMBL" id="GAA2576811.1"/>
    </source>
</evidence>
<protein>
    <submittedName>
        <fullName evidence="2">Helix-turn-helix domain-containing protein</fullName>
    </submittedName>
</protein>
<evidence type="ECO:0000259" key="1">
    <source>
        <dbReference type="Pfam" id="PF12728"/>
    </source>
</evidence>
<gene>
    <name evidence="2" type="ORF">GCM10010411_06660</name>
</gene>
<accession>A0ABN3PBW0</accession>
<name>A0ABN3PBW0_9ACTN</name>